<dbReference type="Gramene" id="KXG26184">
    <property type="protein sequence ID" value="KXG26184"/>
    <property type="gene ID" value="SORBI_3006G062300"/>
</dbReference>
<evidence type="ECO:0000256" key="2">
    <source>
        <dbReference type="ARBA" id="ARBA00022737"/>
    </source>
</evidence>
<dbReference type="Pfam" id="PF00560">
    <property type="entry name" value="LRR_1"/>
    <property type="match status" value="1"/>
</dbReference>
<dbReference type="Gene3D" id="3.80.10.10">
    <property type="entry name" value="Ribonuclease Inhibitor"/>
    <property type="match status" value="3"/>
</dbReference>
<dbReference type="SMART" id="SM00369">
    <property type="entry name" value="LRR_TYP"/>
    <property type="match status" value="3"/>
</dbReference>
<dbReference type="AlphaFoldDB" id="A0A1B6PKJ0"/>
<evidence type="ECO:0000313" key="4">
    <source>
        <dbReference type="EMBL" id="KXG26184.1"/>
    </source>
</evidence>
<dbReference type="Pfam" id="PF23247">
    <property type="entry name" value="LRR_RPS2"/>
    <property type="match status" value="1"/>
</dbReference>
<name>A0A1B6PKJ0_SORBI</name>
<dbReference type="EMBL" id="CM000765">
    <property type="protein sequence ID" value="KXG26186.1"/>
    <property type="molecule type" value="Genomic_DNA"/>
</dbReference>
<reference evidence="4" key="2">
    <citation type="submission" date="2017-02" db="EMBL/GenBank/DDBJ databases">
        <title>WGS assembly of Sorghum bicolor.</title>
        <authorList>
            <person name="Paterson A."/>
            <person name="Mullet J."/>
            <person name="Bowers J."/>
            <person name="Bruggmann R."/>
            <person name="Dubchak I."/>
            <person name="Grimwood J."/>
            <person name="Gundlach H."/>
            <person name="Haberer G."/>
            <person name="Hellsten U."/>
            <person name="Mitros T."/>
            <person name="Poliakov A."/>
            <person name="Schmutz J."/>
            <person name="Spannagl M."/>
            <person name="Tang H."/>
            <person name="Wang X."/>
            <person name="Wicker T."/>
            <person name="Bharti A."/>
            <person name="Chapman J."/>
            <person name="Feltus F."/>
            <person name="Gowik U."/>
            <person name="Grigoriev I."/>
            <person name="Lyons E."/>
            <person name="Maher C."/>
            <person name="Martis M."/>
            <person name="Narechania A."/>
            <person name="Otillar R."/>
            <person name="Penning B."/>
            <person name="Salamov A."/>
            <person name="Wang Y."/>
            <person name="Zhang L."/>
            <person name="Carpita N."/>
            <person name="Freeling M."/>
            <person name="Gingle A."/>
            <person name="Hash C."/>
            <person name="Keller B."/>
            <person name="Klein P."/>
            <person name="Kresovich S."/>
            <person name="Mccann M."/>
            <person name="Ming R."/>
            <person name="Peterson D."/>
            <person name="Rahman M."/>
            <person name="Ware D."/>
            <person name="Westhoff P."/>
            <person name="Mayer K."/>
            <person name="Messing J."/>
            <person name="Sims D."/>
            <person name="Jenkins J."/>
            <person name="Shu S."/>
            <person name="Rokhsar D."/>
        </authorList>
    </citation>
    <scope>NUCLEOTIDE SEQUENCE</scope>
</reference>
<dbReference type="ExpressionAtlas" id="A0A1B6PKJ0">
    <property type="expression patterns" value="baseline"/>
</dbReference>
<dbReference type="EMBL" id="CM000765">
    <property type="protein sequence ID" value="KXG26184.1"/>
    <property type="molecule type" value="Genomic_DNA"/>
</dbReference>
<reference evidence="5" key="3">
    <citation type="journal article" date="2018" name="Plant J.">
        <title>The Sorghum bicolor reference genome: improved assembly, gene annotations, a transcriptome atlas, and signatures of genome organization.</title>
        <authorList>
            <person name="McCormick R.F."/>
            <person name="Truong S.K."/>
            <person name="Sreedasyam A."/>
            <person name="Jenkins J."/>
            <person name="Shu S."/>
            <person name="Sims D."/>
            <person name="Kennedy M."/>
            <person name="Amirebrahimi M."/>
            <person name="Weers B.D."/>
            <person name="McKinley B."/>
            <person name="Mattison A."/>
            <person name="Morishige D.T."/>
            <person name="Grimwood J."/>
            <person name="Schmutz J."/>
            <person name="Mullet J.E."/>
        </authorList>
    </citation>
    <scope>NUCLEOTIDE SEQUENCE [LARGE SCALE GENOMIC DNA]</scope>
    <source>
        <strain evidence="5">cv. BTx623</strain>
    </source>
</reference>
<protein>
    <recommendedName>
        <fullName evidence="3">Disease resistance protein At4g27190-like leucine-rich repeats domain-containing protein</fullName>
    </recommendedName>
</protein>
<sequence length="1018" mass="118688">METYFTFKTSLNEWRDYLRDINFWLNGYQNSSAYRTMEEKVHQFLVQWNLGIPPTSSFTRAISSIMCEKKIKMVGPFDYVIKVDLNQAKKLGSFNIMPTLAVRVAEELDLLRQEDDEIGYYSYNQQESTRIMWLRKNLSLLVPQINQKLAGRKYLLLVENVYEPVEFVDFFQKVGLPPWNWSDSRWIISTTSQDVCAMSKLEGDVVKPTNGDDIVMLTLYSVHQSAKYILAAIGHKDEQYWHRMAVQCFHYVVMLLIPYRPSLHGDAGQKITSPLTDITSDELIRQWAAHGILTADQAERTGDATAISYPGKYNDIYQVGNVILEAFREYSLLELPFSPAMIEAEEATKSAAHFLAYHNLIAEHHTTNEFCNGDLHRLEHMQWISHVGDHGWHFSREWLTWGSGSPTALIIKHCSQQSKLFMKLESDHFFAKLPCLRVLDLSYNPLKSLPPSICNLQKLQYLSLRGCYNLMSPFSFPNEITVNEIYSSKNLNLLCFDLSYSNINRFHNEFLYRMPNLQELLLVNCSDLEELPPSVGALSSLTKLELTGTQIKSFPVEIFEEMKNLRSLKLIENRNLLLRRLSLRGCRKLEYVDIKEVGALEELDLSDTAIKELPDSIPNHPQLRQLLLLGVPSLRRFPWHKLQRLPDVFYLDQCSNSTIHHSDHPQGSQVCINDSRLFYSFNDNTRGLVMACELLKTFYVRVTSCEATARKMQDEEDKVTTNTLEVVPPAYDDVNRHYLTDGVFMVPMDDVPPFRETERHVEISASDRYPHGLSYLLRVTKSLSMWDDTHVSCLSDLSDLDELEECKIQRCHKTVHVFNRDDDRTHHYMKKNLKNAFLSDLRSLTHFHRTLFYCDPFYALKHLVLEHCPRLEGIVPHECELPRLETLDILSCYNLKEIFYYNHHRYSFDDYYKLPCLRRIRLHELPLLKHLHSSDPMLTAPTWKELHVRGCWSLRRLPRFRQQPDKAVEVSGEPAWWSKLRWDQDGDAPLHRDCYEPRLPPVFASHPERPVVIESYLR</sequence>
<dbReference type="InParanoid" id="A0A1B6PKJ0"/>
<evidence type="ECO:0000313" key="5">
    <source>
        <dbReference type="Proteomes" id="UP000000768"/>
    </source>
</evidence>
<gene>
    <name evidence="4" type="ORF">SORBI_3006G062300</name>
</gene>
<dbReference type="PROSITE" id="PS51450">
    <property type="entry name" value="LRR"/>
    <property type="match status" value="1"/>
</dbReference>
<dbReference type="InterPro" id="IPR003591">
    <property type="entry name" value="Leu-rich_rpt_typical-subtyp"/>
</dbReference>
<dbReference type="SUPFAM" id="SSF52058">
    <property type="entry name" value="L domain-like"/>
    <property type="match status" value="2"/>
</dbReference>
<keyword evidence="2" id="KW-0677">Repeat</keyword>
<evidence type="ECO:0000256" key="1">
    <source>
        <dbReference type="ARBA" id="ARBA00022614"/>
    </source>
</evidence>
<dbReference type="Proteomes" id="UP000000768">
    <property type="component" value="Chromosome 6"/>
</dbReference>
<reference evidence="4 5" key="1">
    <citation type="journal article" date="2009" name="Nature">
        <title>The Sorghum bicolor genome and the diversification of grasses.</title>
        <authorList>
            <person name="Paterson A.H."/>
            <person name="Bowers J.E."/>
            <person name="Bruggmann R."/>
            <person name="Dubchak I."/>
            <person name="Grimwood J."/>
            <person name="Gundlach H."/>
            <person name="Haberer G."/>
            <person name="Hellsten U."/>
            <person name="Mitros T."/>
            <person name="Poliakov A."/>
            <person name="Schmutz J."/>
            <person name="Spannagl M."/>
            <person name="Tang H."/>
            <person name="Wang X."/>
            <person name="Wicker T."/>
            <person name="Bharti A.K."/>
            <person name="Chapman J."/>
            <person name="Feltus F.A."/>
            <person name="Gowik U."/>
            <person name="Grigoriev I.V."/>
            <person name="Lyons E."/>
            <person name="Maher C.A."/>
            <person name="Martis M."/>
            <person name="Narechania A."/>
            <person name="Otillar R.P."/>
            <person name="Penning B.W."/>
            <person name="Salamov A.A."/>
            <person name="Wang Y."/>
            <person name="Zhang L."/>
            <person name="Carpita N.C."/>
            <person name="Freeling M."/>
            <person name="Gingle A.R."/>
            <person name="Hash C.T."/>
            <person name="Keller B."/>
            <person name="Klein P."/>
            <person name="Kresovich S."/>
            <person name="McCann M.C."/>
            <person name="Ming R."/>
            <person name="Peterson D.G."/>
            <person name="Mehboob-ur-Rahman"/>
            <person name="Ware D."/>
            <person name="Westhoff P."/>
            <person name="Mayer K.F."/>
            <person name="Messing J."/>
            <person name="Rokhsar D.S."/>
        </authorList>
    </citation>
    <scope>NUCLEOTIDE SEQUENCE [LARGE SCALE GENOMIC DNA]</scope>
    <source>
        <strain evidence="5">cv. BTx623</strain>
    </source>
</reference>
<dbReference type="Gramene" id="KXG26186">
    <property type="protein sequence ID" value="KXG26186"/>
    <property type="gene ID" value="SORBI_3006G062300"/>
</dbReference>
<dbReference type="PANTHER" id="PTHR33463">
    <property type="entry name" value="NB-ARC DOMAIN-CONTAINING PROTEIN-RELATED"/>
    <property type="match status" value="1"/>
</dbReference>
<evidence type="ECO:0000259" key="3">
    <source>
        <dbReference type="Pfam" id="PF23247"/>
    </source>
</evidence>
<keyword evidence="1" id="KW-0433">Leucine-rich repeat</keyword>
<dbReference type="EMBL" id="CM000765">
    <property type="protein sequence ID" value="KXG26185.1"/>
    <property type="molecule type" value="Genomic_DNA"/>
</dbReference>
<dbReference type="InterPro" id="IPR050905">
    <property type="entry name" value="Plant_NBS-LRR"/>
</dbReference>
<dbReference type="OrthoDB" id="583206at2759"/>
<feature type="domain" description="Disease resistance protein At4g27190-like leucine-rich repeats" evidence="3">
    <location>
        <begin position="857"/>
        <end position="957"/>
    </location>
</feature>
<dbReference type="Gramene" id="KXG26185">
    <property type="protein sequence ID" value="KXG26185"/>
    <property type="gene ID" value="SORBI_3006G062300"/>
</dbReference>
<dbReference type="InterPro" id="IPR032675">
    <property type="entry name" value="LRR_dom_sf"/>
</dbReference>
<accession>A0A1B6PKJ0</accession>
<dbReference type="InterPro" id="IPR001611">
    <property type="entry name" value="Leu-rich_rpt"/>
</dbReference>
<organism evidence="4 5">
    <name type="scientific">Sorghum bicolor</name>
    <name type="common">Sorghum</name>
    <name type="synonym">Sorghum vulgare</name>
    <dbReference type="NCBI Taxonomy" id="4558"/>
    <lineage>
        <taxon>Eukaryota</taxon>
        <taxon>Viridiplantae</taxon>
        <taxon>Streptophyta</taxon>
        <taxon>Embryophyta</taxon>
        <taxon>Tracheophyta</taxon>
        <taxon>Spermatophyta</taxon>
        <taxon>Magnoliopsida</taxon>
        <taxon>Liliopsida</taxon>
        <taxon>Poales</taxon>
        <taxon>Poaceae</taxon>
        <taxon>PACMAD clade</taxon>
        <taxon>Panicoideae</taxon>
        <taxon>Andropogonodae</taxon>
        <taxon>Andropogoneae</taxon>
        <taxon>Sorghinae</taxon>
        <taxon>Sorghum</taxon>
    </lineage>
</organism>
<keyword evidence="5" id="KW-1185">Reference proteome</keyword>
<dbReference type="PANTHER" id="PTHR33463:SF28">
    <property type="entry name" value="VTA1_CALLOSE SYNTHASE N-TERMINAL DOMAIN-CONTAINING PROTEIN"/>
    <property type="match status" value="1"/>
</dbReference>
<proteinExistence type="predicted"/>
<dbReference type="InterPro" id="IPR057135">
    <property type="entry name" value="At4g27190-like_LRR"/>
</dbReference>
<dbReference type="OMA" id="ELMLTSC"/>